<dbReference type="OrthoDB" id="5915502at2759"/>
<keyword evidence="1" id="KW-1133">Transmembrane helix</keyword>
<evidence type="ECO:0000313" key="2">
    <source>
        <dbReference type="EMBL" id="KAF2904010.1"/>
    </source>
</evidence>
<sequence length="161" mass="18894">MCPAQTSQTEEELLNQCRDNFYLAATVQGRLAYLFMSIHAVNPRIFGSITDYDPSHILFSNMLYGMAVHLFSRPSMYLIGFLHRLSFSILGSMMFNYSTLQVYEWLIQRLEHRPYLLTFLGFFTGRVMIVHLLAYLYHVDTRCMGIGHYIRRDSAYETMYV</sequence>
<keyword evidence="3" id="KW-1185">Reference proteome</keyword>
<dbReference type="AlphaFoldDB" id="A0A8K0DD28"/>
<evidence type="ECO:0000313" key="3">
    <source>
        <dbReference type="Proteomes" id="UP000801492"/>
    </source>
</evidence>
<protein>
    <submittedName>
        <fullName evidence="2">Uncharacterized protein</fullName>
    </submittedName>
</protein>
<proteinExistence type="predicted"/>
<reference evidence="2" key="1">
    <citation type="submission" date="2019-08" db="EMBL/GenBank/DDBJ databases">
        <title>The genome of the North American firefly Photinus pyralis.</title>
        <authorList>
            <consortium name="Photinus pyralis genome working group"/>
            <person name="Fallon T.R."/>
            <person name="Sander Lower S.E."/>
            <person name="Weng J.-K."/>
        </authorList>
    </citation>
    <scope>NUCLEOTIDE SEQUENCE</scope>
    <source>
        <strain evidence="2">TRF0915ILg1</strain>
        <tissue evidence="2">Whole body</tissue>
    </source>
</reference>
<evidence type="ECO:0000256" key="1">
    <source>
        <dbReference type="SAM" id="Phobius"/>
    </source>
</evidence>
<dbReference type="Proteomes" id="UP000801492">
    <property type="component" value="Unassembled WGS sequence"/>
</dbReference>
<keyword evidence="1" id="KW-0472">Membrane</keyword>
<gene>
    <name evidence="2" type="ORF">ILUMI_02181</name>
</gene>
<feature type="transmembrane region" description="Helical" evidence="1">
    <location>
        <begin position="115"/>
        <end position="137"/>
    </location>
</feature>
<name>A0A8K0DD28_IGNLU</name>
<dbReference type="EMBL" id="VTPC01000880">
    <property type="protein sequence ID" value="KAF2904010.1"/>
    <property type="molecule type" value="Genomic_DNA"/>
</dbReference>
<accession>A0A8K0DD28</accession>
<comment type="caution">
    <text evidence="2">The sequence shown here is derived from an EMBL/GenBank/DDBJ whole genome shotgun (WGS) entry which is preliminary data.</text>
</comment>
<keyword evidence="1" id="KW-0812">Transmembrane</keyword>
<organism evidence="2 3">
    <name type="scientific">Ignelater luminosus</name>
    <name type="common">Cucubano</name>
    <name type="synonym">Pyrophorus luminosus</name>
    <dbReference type="NCBI Taxonomy" id="2038154"/>
    <lineage>
        <taxon>Eukaryota</taxon>
        <taxon>Metazoa</taxon>
        <taxon>Ecdysozoa</taxon>
        <taxon>Arthropoda</taxon>
        <taxon>Hexapoda</taxon>
        <taxon>Insecta</taxon>
        <taxon>Pterygota</taxon>
        <taxon>Neoptera</taxon>
        <taxon>Endopterygota</taxon>
        <taxon>Coleoptera</taxon>
        <taxon>Polyphaga</taxon>
        <taxon>Elateriformia</taxon>
        <taxon>Elateroidea</taxon>
        <taxon>Elateridae</taxon>
        <taxon>Agrypninae</taxon>
        <taxon>Pyrophorini</taxon>
        <taxon>Ignelater</taxon>
    </lineage>
</organism>